<dbReference type="CDD" id="cd16429">
    <property type="entry name" value="VirB10"/>
    <property type="match status" value="1"/>
</dbReference>
<dbReference type="AlphaFoldDB" id="A0A1V9GPH4"/>
<dbReference type="InterPro" id="IPR042217">
    <property type="entry name" value="T4SS_VirB10/TrbI"/>
</dbReference>
<gene>
    <name evidence="8" type="ORF">IA54_014660</name>
</gene>
<name>A0A1V9GPH4_9XANT</name>
<feature type="transmembrane region" description="Helical" evidence="7">
    <location>
        <begin position="50"/>
        <end position="69"/>
    </location>
</feature>
<protein>
    <submittedName>
        <fullName evidence="8">Conjugal transfer protein TrbI</fullName>
    </submittedName>
</protein>
<evidence type="ECO:0000256" key="4">
    <source>
        <dbReference type="ARBA" id="ARBA00022989"/>
    </source>
</evidence>
<sequence>MQTTNGTPADDERDPVTGESASEGYTPPQDAPIPLATPKPKIKTLDKKKVGIIAGIAGVLIAFAFVQAFTQKPNQNKPKEQPATANMSTKPEAFNALPGDYATAAQQRAERAPKLGAPMPGEVGQMQYAAQQQASTRAYGGGAQPQTAAQQFAAQQDLQRMQQAANARYAKTSFQQSAGPGAAGNPGQFGGPPAFGGMPADSPEAVQQQMLAQAAAAAAGAGGPDKTARDDANRQDDKRHFMDEKRDTGTLPSRLTPPATPTVVSAGTLIPALFLTGINSDLPGQITAQVSQPIYDTPTGRYVIIPQGSVLIGAYDSHVTFGQNRVLLVWQRLRFPNGSSLDLQGMPGVDLSGYAGVSDKVNNHWGKVLSSVLLSSTVAAAVATAEGDSFSAFQRDAGQAASQGAAQQINQAGSQLLQRSINVQPTLEIRPGQRVAVMVNKDLALSPYGP</sequence>
<feature type="compositionally biased region" description="Gly residues" evidence="6">
    <location>
        <begin position="181"/>
        <end position="194"/>
    </location>
</feature>
<keyword evidence="3 7" id="KW-0812">Transmembrane</keyword>
<feature type="region of interest" description="Disordered" evidence="6">
    <location>
        <begin position="1"/>
        <end position="39"/>
    </location>
</feature>
<accession>A0A1V9GPH4</accession>
<dbReference type="Proteomes" id="UP000050343">
    <property type="component" value="Unassembled WGS sequence"/>
</dbReference>
<evidence type="ECO:0000256" key="7">
    <source>
        <dbReference type="SAM" id="Phobius"/>
    </source>
</evidence>
<dbReference type="Pfam" id="PF03743">
    <property type="entry name" value="TrbI"/>
    <property type="match status" value="1"/>
</dbReference>
<dbReference type="GO" id="GO:0016020">
    <property type="term" value="C:membrane"/>
    <property type="evidence" value="ECO:0007669"/>
    <property type="project" value="UniProtKB-SubCell"/>
</dbReference>
<evidence type="ECO:0000256" key="3">
    <source>
        <dbReference type="ARBA" id="ARBA00022692"/>
    </source>
</evidence>
<feature type="compositionally biased region" description="Low complexity" evidence="6">
    <location>
        <begin position="195"/>
        <end position="219"/>
    </location>
</feature>
<keyword evidence="4 7" id="KW-1133">Transmembrane helix</keyword>
<keyword evidence="5 7" id="KW-0472">Membrane</keyword>
<comment type="similarity">
    <text evidence="2">Belongs to the TrbI/VirB10 family.</text>
</comment>
<feature type="region of interest" description="Disordered" evidence="6">
    <location>
        <begin position="163"/>
        <end position="259"/>
    </location>
</feature>
<organism evidence="8 9">
    <name type="scientific">Xanthomonas phaseoli pv. syngonii LMG 9055</name>
    <dbReference type="NCBI Taxonomy" id="1437878"/>
    <lineage>
        <taxon>Bacteria</taxon>
        <taxon>Pseudomonadati</taxon>
        <taxon>Pseudomonadota</taxon>
        <taxon>Gammaproteobacteria</taxon>
        <taxon>Lysobacterales</taxon>
        <taxon>Lysobacteraceae</taxon>
        <taxon>Xanthomonas</taxon>
    </lineage>
</organism>
<dbReference type="InterPro" id="IPR005498">
    <property type="entry name" value="T4SS_VirB10/TraB/TrbI"/>
</dbReference>
<evidence type="ECO:0000256" key="5">
    <source>
        <dbReference type="ARBA" id="ARBA00023136"/>
    </source>
</evidence>
<proteinExistence type="inferred from homology"/>
<evidence type="ECO:0000256" key="1">
    <source>
        <dbReference type="ARBA" id="ARBA00004167"/>
    </source>
</evidence>
<feature type="compositionally biased region" description="Basic and acidic residues" evidence="6">
    <location>
        <begin position="226"/>
        <end position="248"/>
    </location>
</feature>
<evidence type="ECO:0000256" key="2">
    <source>
        <dbReference type="ARBA" id="ARBA00010265"/>
    </source>
</evidence>
<reference evidence="8 9" key="1">
    <citation type="journal article" date="2016" name="Plant Pathol.">
        <title>Genetic characterization of strains named as Xanthomonas axonopodis pv. dieffenbachiae leads to a taxonomic revision of the X. axonopodis species complex.</title>
        <authorList>
            <person name="Constantin E.C."/>
            <person name="Cleenwerck I."/>
            <person name="Maes M."/>
            <person name="Baeyen S."/>
            <person name="Van Malderghem C."/>
            <person name="De Vos P."/>
            <person name="Cottyn B."/>
        </authorList>
    </citation>
    <scope>NUCLEOTIDE SEQUENCE [LARGE SCALE GENOMIC DNA]</scope>
    <source>
        <strain evidence="9">LMG9055</strain>
    </source>
</reference>
<reference evidence="8 9" key="2">
    <citation type="journal article" date="2017" name="Plant Pathol.">
        <title>Pathogenicity and virulence gene content of Xanthomonas strains infecting Araceae, formerly known as Xanthomonas axonopodis pv. dieffenbachiae.</title>
        <authorList>
            <person name="Constantin E.C."/>
            <person name="Haegeman A."/>
            <person name="Van Vaerenbergh J."/>
            <person name="Baeyen S."/>
            <person name="Van Malderghem C."/>
            <person name="Maes M."/>
            <person name="Cottyn B."/>
        </authorList>
    </citation>
    <scope>NUCLEOTIDE SEQUENCE [LARGE SCALE GENOMIC DNA]</scope>
    <source>
        <strain evidence="9">LMG9055</strain>
    </source>
</reference>
<comment type="subcellular location">
    <subcellularLocation>
        <location evidence="1">Membrane</location>
        <topology evidence="1">Single-pass membrane protein</topology>
    </subcellularLocation>
</comment>
<evidence type="ECO:0000313" key="8">
    <source>
        <dbReference type="EMBL" id="OQP72575.1"/>
    </source>
</evidence>
<dbReference type="EMBL" id="JPUO02000235">
    <property type="protein sequence ID" value="OQP72575.1"/>
    <property type="molecule type" value="Genomic_DNA"/>
</dbReference>
<evidence type="ECO:0000256" key="6">
    <source>
        <dbReference type="SAM" id="MobiDB-lite"/>
    </source>
</evidence>
<dbReference type="Gene3D" id="2.40.128.260">
    <property type="entry name" value="Type IV secretion system, VirB10/TraB/TrbI"/>
    <property type="match status" value="1"/>
</dbReference>
<comment type="caution">
    <text evidence="8">The sequence shown here is derived from an EMBL/GenBank/DDBJ whole genome shotgun (WGS) entry which is preliminary data.</text>
</comment>
<evidence type="ECO:0000313" key="9">
    <source>
        <dbReference type="Proteomes" id="UP000050343"/>
    </source>
</evidence>